<feature type="non-terminal residue" evidence="1">
    <location>
        <position position="1"/>
    </location>
</feature>
<dbReference type="STRING" id="1314778.A0A5C3P6W7"/>
<dbReference type="AlphaFoldDB" id="A0A5C3P6W7"/>
<dbReference type="EMBL" id="ML211280">
    <property type="protein sequence ID" value="TFK85002.1"/>
    <property type="molecule type" value="Genomic_DNA"/>
</dbReference>
<accession>A0A5C3P6W7</accession>
<evidence type="ECO:0000313" key="2">
    <source>
        <dbReference type="Proteomes" id="UP000308197"/>
    </source>
</evidence>
<organism evidence="1 2">
    <name type="scientific">Polyporus arcularius HHB13444</name>
    <dbReference type="NCBI Taxonomy" id="1314778"/>
    <lineage>
        <taxon>Eukaryota</taxon>
        <taxon>Fungi</taxon>
        <taxon>Dikarya</taxon>
        <taxon>Basidiomycota</taxon>
        <taxon>Agaricomycotina</taxon>
        <taxon>Agaricomycetes</taxon>
        <taxon>Polyporales</taxon>
        <taxon>Polyporaceae</taxon>
        <taxon>Polyporus</taxon>
    </lineage>
</organism>
<name>A0A5C3P6W7_9APHY</name>
<gene>
    <name evidence="1" type="ORF">K466DRAFT_464945</name>
</gene>
<reference evidence="1 2" key="1">
    <citation type="journal article" date="2019" name="Nat. Ecol. Evol.">
        <title>Megaphylogeny resolves global patterns of mushroom evolution.</title>
        <authorList>
            <person name="Varga T."/>
            <person name="Krizsan K."/>
            <person name="Foldi C."/>
            <person name="Dima B."/>
            <person name="Sanchez-Garcia M."/>
            <person name="Sanchez-Ramirez S."/>
            <person name="Szollosi G.J."/>
            <person name="Szarkandi J.G."/>
            <person name="Papp V."/>
            <person name="Albert L."/>
            <person name="Andreopoulos W."/>
            <person name="Angelini C."/>
            <person name="Antonin V."/>
            <person name="Barry K.W."/>
            <person name="Bougher N.L."/>
            <person name="Buchanan P."/>
            <person name="Buyck B."/>
            <person name="Bense V."/>
            <person name="Catcheside P."/>
            <person name="Chovatia M."/>
            <person name="Cooper J."/>
            <person name="Damon W."/>
            <person name="Desjardin D."/>
            <person name="Finy P."/>
            <person name="Geml J."/>
            <person name="Haridas S."/>
            <person name="Hughes K."/>
            <person name="Justo A."/>
            <person name="Karasinski D."/>
            <person name="Kautmanova I."/>
            <person name="Kiss B."/>
            <person name="Kocsube S."/>
            <person name="Kotiranta H."/>
            <person name="LaButti K.M."/>
            <person name="Lechner B.E."/>
            <person name="Liimatainen K."/>
            <person name="Lipzen A."/>
            <person name="Lukacs Z."/>
            <person name="Mihaltcheva S."/>
            <person name="Morgado L.N."/>
            <person name="Niskanen T."/>
            <person name="Noordeloos M.E."/>
            <person name="Ohm R.A."/>
            <person name="Ortiz-Santana B."/>
            <person name="Ovrebo C."/>
            <person name="Racz N."/>
            <person name="Riley R."/>
            <person name="Savchenko A."/>
            <person name="Shiryaev A."/>
            <person name="Soop K."/>
            <person name="Spirin V."/>
            <person name="Szebenyi C."/>
            <person name="Tomsovsky M."/>
            <person name="Tulloss R.E."/>
            <person name="Uehling J."/>
            <person name="Grigoriev I.V."/>
            <person name="Vagvolgyi C."/>
            <person name="Papp T."/>
            <person name="Martin F.M."/>
            <person name="Miettinen O."/>
            <person name="Hibbett D.S."/>
            <person name="Nagy L.G."/>
        </authorList>
    </citation>
    <scope>NUCLEOTIDE SEQUENCE [LARGE SCALE GENOMIC DNA]</scope>
    <source>
        <strain evidence="1 2">HHB13444</strain>
    </source>
</reference>
<sequence length="200" mass="23028">DTDQVAVFSYAAIFSMGDDYFSGNLIPTGQPVPEDLHSDRIEWFATWKCQYAYGFDTAYDKSLFMLQQMLEEHALSIPDFNPSGLPRREYQSGNDPAHTRRYWMRAPMFLRVNEGEIRPPPPPHLHPWVIAAEKRSRIYRANPARPRVFSFDGEVVSSIENSDPDVLQRGDIVMVYFIISIVITPSAWYSELIPVELVRV</sequence>
<proteinExistence type="predicted"/>
<dbReference type="InParanoid" id="A0A5C3P6W7"/>
<keyword evidence="2" id="KW-1185">Reference proteome</keyword>
<protein>
    <submittedName>
        <fullName evidence="1">Uncharacterized protein</fullName>
    </submittedName>
</protein>
<feature type="non-terminal residue" evidence="1">
    <location>
        <position position="200"/>
    </location>
</feature>
<dbReference type="Proteomes" id="UP000308197">
    <property type="component" value="Unassembled WGS sequence"/>
</dbReference>
<evidence type="ECO:0000313" key="1">
    <source>
        <dbReference type="EMBL" id="TFK85002.1"/>
    </source>
</evidence>